<dbReference type="EMBL" id="JFAX01000001">
    <property type="protein sequence ID" value="EXI69840.1"/>
    <property type="molecule type" value="Genomic_DNA"/>
</dbReference>
<evidence type="ECO:0000313" key="1">
    <source>
        <dbReference type="EMBL" id="EXI69840.1"/>
    </source>
</evidence>
<dbReference type="Proteomes" id="UP000020218">
    <property type="component" value="Unassembled WGS sequence"/>
</dbReference>
<sequence length="328" mass="33806">MAGLPHQGFATVLADPGRQPAGALDVVDDRLPGTAAQDVGGKEHQLAVRVDDLAVTGDDAETVAVTVEGEADLGPAVAQRRDQILQVFGLRRVGMVVREAAVDGAEQFDEFATEGPEELRRDATGDAVAAVDGDLHRPCQADVAADPRQVRRLHVGAAGLAGTVLQAIGVDALPDALDRLAGQRLAGDDHLQSVVVGRVVAAGDGDATLAAEFVRREVDHRCRHAADVDGVDAGHADAGHQGLRQLRSGQAPVTADGDRSLAAFDRQGTESMADAADDGGCQRAADDAADVVGLEDLLRQGSVHLKPRSGNSAGLVAAARRAAPGDCR</sequence>
<name>A0A011NYY5_9PROT</name>
<dbReference type="AlphaFoldDB" id="A0A011NYY5"/>
<protein>
    <submittedName>
        <fullName evidence="1">Uncharacterized protein</fullName>
    </submittedName>
</protein>
<comment type="caution">
    <text evidence="1">The sequence shown here is derived from an EMBL/GenBank/DDBJ whole genome shotgun (WGS) entry which is preliminary data.</text>
</comment>
<keyword evidence="2" id="KW-1185">Reference proteome</keyword>
<organism evidence="1 2">
    <name type="scientific">Candidatus Accumulibacter adjunctus</name>
    <dbReference type="NCBI Taxonomy" id="1454001"/>
    <lineage>
        <taxon>Bacteria</taxon>
        <taxon>Pseudomonadati</taxon>
        <taxon>Pseudomonadota</taxon>
        <taxon>Betaproteobacteria</taxon>
        <taxon>Candidatus Accumulibacter</taxon>
    </lineage>
</organism>
<evidence type="ECO:0000313" key="2">
    <source>
        <dbReference type="Proteomes" id="UP000020218"/>
    </source>
</evidence>
<proteinExistence type="predicted"/>
<reference evidence="1" key="1">
    <citation type="submission" date="2014-02" db="EMBL/GenBank/DDBJ databases">
        <title>Expanding our view of genomic diversity in Candidatus Accumulibacter clades.</title>
        <authorList>
            <person name="Skennerton C.T."/>
            <person name="Barr J.J."/>
            <person name="Slater F.R."/>
            <person name="Bond P.L."/>
            <person name="Tyson G.W."/>
        </authorList>
    </citation>
    <scope>NUCLEOTIDE SEQUENCE [LARGE SCALE GENOMIC DNA]</scope>
</reference>
<accession>A0A011NYY5</accession>
<gene>
    <name evidence="1" type="ORF">AW08_00333</name>
</gene>